<dbReference type="EMBL" id="CP000699">
    <property type="protein sequence ID" value="ABQ70512.1"/>
    <property type="molecule type" value="Genomic_DNA"/>
</dbReference>
<evidence type="ECO:0000256" key="5">
    <source>
        <dbReference type="ARBA" id="ARBA00022679"/>
    </source>
</evidence>
<evidence type="ECO:0000256" key="2">
    <source>
        <dbReference type="ARBA" id="ARBA00007441"/>
    </source>
</evidence>
<keyword evidence="4 9" id="KW-0032">Aminotransferase</keyword>
<dbReference type="GO" id="GO:0006520">
    <property type="term" value="P:amino acid metabolic process"/>
    <property type="evidence" value="ECO:0007669"/>
    <property type="project" value="InterPro"/>
</dbReference>
<keyword evidence="6" id="KW-0663">Pyridoxal phosphate</keyword>
<comment type="catalytic activity">
    <reaction evidence="7">
        <text>L-aspartate + 2-oxoglutarate = oxaloacetate + L-glutamate</text>
        <dbReference type="Rhea" id="RHEA:21824"/>
        <dbReference type="ChEBI" id="CHEBI:16452"/>
        <dbReference type="ChEBI" id="CHEBI:16810"/>
        <dbReference type="ChEBI" id="CHEBI:29985"/>
        <dbReference type="ChEBI" id="CHEBI:29991"/>
        <dbReference type="EC" id="2.6.1.1"/>
    </reaction>
</comment>
<evidence type="ECO:0000259" key="8">
    <source>
        <dbReference type="Pfam" id="PF00155"/>
    </source>
</evidence>
<dbReference type="InterPro" id="IPR015422">
    <property type="entry name" value="PyrdxlP-dep_Trfase_small"/>
</dbReference>
<dbReference type="SUPFAM" id="SSF53383">
    <property type="entry name" value="PLP-dependent transferases"/>
    <property type="match status" value="1"/>
</dbReference>
<sequence length="389" mass="42316">MTCLARRITQTSPKSYGMSDKAAPLEAQGIDLIRLDVGRPIHDTPSHIKEAAIAALRAGKVHYSEMQGESALRAALASKLTQFNRMAVTPGDILITNGLTHGSFAAIMTLLDAGDEAILLDPHYPQHVGKIEIAGARAVMVPLDAADGFSIRADWIEAAITPRTRVIVLVNPANPTGRPYGLRELEAVAEVAIRHDLAVISDEVYEFVIYEPGRHISIAALPGMAERTVSLFAFTKAYAMDGWRLGYAVAPPAIMQGMIKIATNEVTHVNSFIQYGALEAVSNGQAAMEAMIEDDRRKRDLMVMRLNQMPGVHCPAPDATIYAFPDIRATGKTSQELADLLLFEAHVVVEAGSFYGATGEGHLRLCFGSETYERIDQAMTRISHLLNRI</sequence>
<dbReference type="InterPro" id="IPR015424">
    <property type="entry name" value="PyrdxlP-dep_Trfase"/>
</dbReference>
<evidence type="ECO:0000256" key="6">
    <source>
        <dbReference type="ARBA" id="ARBA00022898"/>
    </source>
</evidence>
<evidence type="ECO:0000313" key="10">
    <source>
        <dbReference type="Proteomes" id="UP000001989"/>
    </source>
</evidence>
<accession>A0A9J9HFB8</accession>
<evidence type="ECO:0000256" key="1">
    <source>
        <dbReference type="ARBA" id="ARBA00001933"/>
    </source>
</evidence>
<dbReference type="AlphaFoldDB" id="A0A9J9HFB8"/>
<dbReference type="Gene3D" id="3.90.1150.10">
    <property type="entry name" value="Aspartate Aminotransferase, domain 1"/>
    <property type="match status" value="1"/>
</dbReference>
<feature type="domain" description="Aminotransferase class I/classII large" evidence="8">
    <location>
        <begin position="31"/>
        <end position="382"/>
    </location>
</feature>
<keyword evidence="5 9" id="KW-0808">Transferase</keyword>
<dbReference type="InterPro" id="IPR015421">
    <property type="entry name" value="PyrdxlP-dep_Trfase_major"/>
</dbReference>
<dbReference type="Pfam" id="PF00155">
    <property type="entry name" value="Aminotran_1_2"/>
    <property type="match status" value="1"/>
</dbReference>
<dbReference type="Gene3D" id="3.40.640.10">
    <property type="entry name" value="Type I PLP-dependent aspartate aminotransferase-like (Major domain)"/>
    <property type="match status" value="1"/>
</dbReference>
<proteinExistence type="inferred from homology"/>
<organism evidence="9 10">
    <name type="scientific">Rhizorhabdus wittichii (strain DSM 6014 / CCUG 31198 / JCM 15750 / NBRC 105917 / EY 4224 / RW1)</name>
    <name type="common">Sphingomonas wittichii</name>
    <dbReference type="NCBI Taxonomy" id="392499"/>
    <lineage>
        <taxon>Bacteria</taxon>
        <taxon>Pseudomonadati</taxon>
        <taxon>Pseudomonadota</taxon>
        <taxon>Alphaproteobacteria</taxon>
        <taxon>Sphingomonadales</taxon>
        <taxon>Sphingomonadaceae</taxon>
        <taxon>Rhizorhabdus</taxon>
    </lineage>
</organism>
<evidence type="ECO:0000313" key="9">
    <source>
        <dbReference type="EMBL" id="ABQ70512.1"/>
    </source>
</evidence>
<dbReference type="InterPro" id="IPR004839">
    <property type="entry name" value="Aminotransferase_I/II_large"/>
</dbReference>
<evidence type="ECO:0000256" key="4">
    <source>
        <dbReference type="ARBA" id="ARBA00022576"/>
    </source>
</evidence>
<dbReference type="PANTHER" id="PTHR46383">
    <property type="entry name" value="ASPARTATE AMINOTRANSFERASE"/>
    <property type="match status" value="1"/>
</dbReference>
<dbReference type="Proteomes" id="UP000001989">
    <property type="component" value="Chromosome"/>
</dbReference>
<dbReference type="InterPro" id="IPR050596">
    <property type="entry name" value="AspAT/PAT-like"/>
</dbReference>
<dbReference type="GO" id="GO:0004069">
    <property type="term" value="F:L-aspartate:2-oxoglutarate aminotransferase activity"/>
    <property type="evidence" value="ECO:0007669"/>
    <property type="project" value="UniProtKB-EC"/>
</dbReference>
<protein>
    <recommendedName>
        <fullName evidence="3">aspartate transaminase</fullName>
        <ecNumber evidence="3">2.6.1.1</ecNumber>
    </recommendedName>
</protein>
<dbReference type="PANTHER" id="PTHR46383:SF1">
    <property type="entry name" value="ASPARTATE AMINOTRANSFERASE"/>
    <property type="match status" value="1"/>
</dbReference>
<gene>
    <name evidence="9" type="ordered locus">Swit_4172</name>
</gene>
<dbReference type="GO" id="GO:0030170">
    <property type="term" value="F:pyridoxal phosphate binding"/>
    <property type="evidence" value="ECO:0007669"/>
    <property type="project" value="InterPro"/>
</dbReference>
<dbReference type="KEGG" id="swi:Swit_4172"/>
<keyword evidence="10" id="KW-1185">Reference proteome</keyword>
<dbReference type="OrthoDB" id="9763453at2"/>
<dbReference type="CDD" id="cd00609">
    <property type="entry name" value="AAT_like"/>
    <property type="match status" value="1"/>
</dbReference>
<name>A0A9J9HFB8_RHIWR</name>
<dbReference type="EC" id="2.6.1.1" evidence="3"/>
<reference evidence="9 10" key="1">
    <citation type="journal article" date="2010" name="J. Bacteriol.">
        <title>Genome sequence of the dioxin-mineralizing bacterium Sphingomonas wittichii RW1.</title>
        <authorList>
            <person name="Miller T.R."/>
            <person name="Delcher A.L."/>
            <person name="Salzberg S.L."/>
            <person name="Saunders E."/>
            <person name="Detter J.C."/>
            <person name="Halden R.U."/>
        </authorList>
    </citation>
    <scope>NUCLEOTIDE SEQUENCE [LARGE SCALE GENOMIC DNA]</scope>
    <source>
        <strain evidence="10">DSM 6014 / CCUG 31198 / JCM 15750 / NBRC 105917 / EY 4224 / RW1</strain>
    </source>
</reference>
<comment type="similarity">
    <text evidence="2">Belongs to the class-I pyridoxal-phosphate-dependent aminotransferase family.</text>
</comment>
<comment type="cofactor">
    <cofactor evidence="1">
        <name>pyridoxal 5'-phosphate</name>
        <dbReference type="ChEBI" id="CHEBI:597326"/>
    </cofactor>
</comment>
<evidence type="ECO:0000256" key="7">
    <source>
        <dbReference type="ARBA" id="ARBA00049185"/>
    </source>
</evidence>
<evidence type="ECO:0000256" key="3">
    <source>
        <dbReference type="ARBA" id="ARBA00012753"/>
    </source>
</evidence>